<reference evidence="1" key="1">
    <citation type="journal article" date="2014" name="Int. J. Syst. Evol. Microbiol.">
        <title>Complete genome sequence of Corynebacterium casei LMG S-19264T (=DSM 44701T), isolated from a smear-ripened cheese.</title>
        <authorList>
            <consortium name="US DOE Joint Genome Institute (JGI-PGF)"/>
            <person name="Walter F."/>
            <person name="Albersmeier A."/>
            <person name="Kalinowski J."/>
            <person name="Ruckert C."/>
        </authorList>
    </citation>
    <scope>NUCLEOTIDE SEQUENCE</scope>
    <source>
        <strain evidence="1">CGMCC 4.7403</strain>
    </source>
</reference>
<gene>
    <name evidence="1" type="ORF">GCM10017771_90070</name>
</gene>
<comment type="caution">
    <text evidence="1">The sequence shown here is derived from an EMBL/GenBank/DDBJ whole genome shotgun (WGS) entry which is preliminary data.</text>
</comment>
<name>A0A918ZSJ4_9ACTN</name>
<evidence type="ECO:0000313" key="2">
    <source>
        <dbReference type="Proteomes" id="UP000603227"/>
    </source>
</evidence>
<dbReference type="Proteomes" id="UP000603227">
    <property type="component" value="Unassembled WGS sequence"/>
</dbReference>
<accession>A0A918ZSJ4</accession>
<reference evidence="1" key="2">
    <citation type="submission" date="2020-09" db="EMBL/GenBank/DDBJ databases">
        <authorList>
            <person name="Sun Q."/>
            <person name="Zhou Y."/>
        </authorList>
    </citation>
    <scope>NUCLEOTIDE SEQUENCE</scope>
    <source>
        <strain evidence="1">CGMCC 4.7403</strain>
    </source>
</reference>
<sequence length="49" mass="5550">MDNYSVRLSEVGQREEALAASEEAVTSYRRQALANPALYERYLARSLSN</sequence>
<dbReference type="AlphaFoldDB" id="A0A918ZSJ4"/>
<dbReference type="RefSeq" id="WP_189788193.1">
    <property type="nucleotide sequence ID" value="NZ_BNAT01000064.1"/>
</dbReference>
<protein>
    <submittedName>
        <fullName evidence="1">Uncharacterized protein</fullName>
    </submittedName>
</protein>
<dbReference type="EMBL" id="BNAT01000064">
    <property type="protein sequence ID" value="GHE66351.1"/>
    <property type="molecule type" value="Genomic_DNA"/>
</dbReference>
<organism evidence="1 2">
    <name type="scientific">Streptomyces capitiformicae</name>
    <dbReference type="NCBI Taxonomy" id="2014920"/>
    <lineage>
        <taxon>Bacteria</taxon>
        <taxon>Bacillati</taxon>
        <taxon>Actinomycetota</taxon>
        <taxon>Actinomycetes</taxon>
        <taxon>Kitasatosporales</taxon>
        <taxon>Streptomycetaceae</taxon>
        <taxon>Streptomyces</taxon>
    </lineage>
</organism>
<proteinExistence type="predicted"/>
<evidence type="ECO:0000313" key="1">
    <source>
        <dbReference type="EMBL" id="GHE66351.1"/>
    </source>
</evidence>
<keyword evidence="2" id="KW-1185">Reference proteome</keyword>